<evidence type="ECO:0000256" key="2">
    <source>
        <dbReference type="ARBA" id="ARBA00022840"/>
    </source>
</evidence>
<dbReference type="GO" id="GO:0005737">
    <property type="term" value="C:cytoplasm"/>
    <property type="evidence" value="ECO:0007669"/>
    <property type="project" value="TreeGrafter"/>
</dbReference>
<dbReference type="Proteomes" id="UP000326702">
    <property type="component" value="Chromosome"/>
</dbReference>
<dbReference type="InterPro" id="IPR027417">
    <property type="entry name" value="P-loop_NTPase"/>
</dbReference>
<keyword evidence="6" id="KW-1185">Reference proteome</keyword>
<keyword evidence="2" id="KW-0067">ATP-binding</keyword>
<gene>
    <name evidence="5" type="ORF">KDY119_03026</name>
</gene>
<evidence type="ECO:0000256" key="1">
    <source>
        <dbReference type="ARBA" id="ARBA00022741"/>
    </source>
</evidence>
<dbReference type="SMART" id="SM00421">
    <property type="entry name" value="HTH_LUXR"/>
    <property type="match status" value="1"/>
</dbReference>
<feature type="region of interest" description="Disordered" evidence="3">
    <location>
        <begin position="1"/>
        <end position="35"/>
    </location>
</feature>
<dbReference type="PROSITE" id="PS00622">
    <property type="entry name" value="HTH_LUXR_1"/>
    <property type="match status" value="1"/>
</dbReference>
<proteinExistence type="predicted"/>
<dbReference type="PANTHER" id="PTHR16305:SF35">
    <property type="entry name" value="TRANSCRIPTIONAL ACTIVATOR DOMAIN"/>
    <property type="match status" value="1"/>
</dbReference>
<reference evidence="5 6" key="1">
    <citation type="submission" date="2019-10" db="EMBL/GenBank/DDBJ databases">
        <title>Genome sequence of Luteimicrobium xylanilyticum HY-24.</title>
        <authorList>
            <person name="Kim D.Y."/>
            <person name="Park H.-Y."/>
        </authorList>
    </citation>
    <scope>NUCLEOTIDE SEQUENCE [LARGE SCALE GENOMIC DNA]</scope>
    <source>
        <strain evidence="5 6">HY-24</strain>
    </source>
</reference>
<dbReference type="PRINTS" id="PR00038">
    <property type="entry name" value="HTHLUXR"/>
</dbReference>
<dbReference type="InterPro" id="IPR016032">
    <property type="entry name" value="Sig_transdc_resp-reg_C-effctor"/>
</dbReference>
<evidence type="ECO:0000313" key="6">
    <source>
        <dbReference type="Proteomes" id="UP000326702"/>
    </source>
</evidence>
<dbReference type="PANTHER" id="PTHR16305">
    <property type="entry name" value="TESTICULAR SOLUBLE ADENYLYL CYCLASE"/>
    <property type="match status" value="1"/>
</dbReference>
<feature type="compositionally biased region" description="Gly residues" evidence="3">
    <location>
        <begin position="911"/>
        <end position="929"/>
    </location>
</feature>
<sequence length="1019" mass="104440">MPTGVQDRPGGRTSTDAPRRPGDAAPTLARARERERARAAVADGHGGIVWRAEPGGGKTALLDEILAGLALGDTDAPVVVRVGQGSGQRPAALVRALVDAVAPADAAATTGRVSTAQAGTEPDDDGPEDAAARLADSIAPVLGGRRLVVVADDLDLLGPDCRETLGQVVLRRVPGVVVLATATRVDTAHGFPRALEVRDLPGLGPGETVALLASHGAVVAPHVAARLARELAGNPAALIQTARLLSAAQLAGWSALPDPLPVVPAVRDVVGKAVDLLDPCDRQVLLVAAVAATPRTDALLAATCGSTDDLLRGGAAAHLDLVASRYRFADPRVRALVHGEATVAERTAAHEALTRALDGVDPELAAWHAALATLEGDADVAGALVRLARRHLHHGDAGAAFEVAREAASHAVDGTRRRALELAAASALAAGCVQDATHWARGALRGADPDETARVLGTFVVAVTMSEGQVPLDVVDRAVAHVLDRDPRAAGGPPVAAWAKTALRTARVAVTAARLLAERGEGPCARRVLARAGAIVALLTEQGPLDQVAASASVRARRALAVGAVAAQVFGVHDRTSAPAAPSLPDGAGDAVARAVGGLHAGLRGDLTSASSGLANALLELAPLDGEEPWDDAEAGASAPFAEAHLWVAKALVDTWAGDLRAARAELEHAVYRVPVGLPFAGLGAVLACRLDLAATGTTSPVGAALTATVPGPQSRPVRHGALAGRALAAVLERRYDEAATLVELAEQRERAVDARPLPLPVVDEVCAWERAGRRAEALAARDRLRERTAGLPADLRDAAIVRADVLVASPERLAAAVEAAVEVSRRLASPYERARTELAIGRALARTTDVYDATSHLFSAVELFRTAGATAWERVAADDLRAMDEGDPHASAPPVTGPEPAVPVPAGALGPTGPGGMVPGAAGGGTPSGGTDRLGVAREPGGTAAVDALRAGLHERWGDVLTERELDVALLVVDGASNKEVAECLFVSVRTVEVHLGRVFRKLGVRSRVELTVVAHRG</sequence>
<dbReference type="AlphaFoldDB" id="A0A5P9QGC0"/>
<accession>A0A5P9QGC0</accession>
<dbReference type="SUPFAM" id="SSF52540">
    <property type="entry name" value="P-loop containing nucleoside triphosphate hydrolases"/>
    <property type="match status" value="1"/>
</dbReference>
<dbReference type="GO" id="GO:0005524">
    <property type="term" value="F:ATP binding"/>
    <property type="evidence" value="ECO:0007669"/>
    <property type="project" value="UniProtKB-KW"/>
</dbReference>
<keyword evidence="1" id="KW-0547">Nucleotide-binding</keyword>
<dbReference type="KEGG" id="lxl:KDY119_03026"/>
<dbReference type="GO" id="GO:0006355">
    <property type="term" value="P:regulation of DNA-templated transcription"/>
    <property type="evidence" value="ECO:0007669"/>
    <property type="project" value="InterPro"/>
</dbReference>
<dbReference type="RefSeq" id="WP_153022491.1">
    <property type="nucleotide sequence ID" value="NZ_BAABIH010000008.1"/>
</dbReference>
<feature type="region of interest" description="Disordered" evidence="3">
    <location>
        <begin position="108"/>
        <end position="129"/>
    </location>
</feature>
<organism evidence="5 6">
    <name type="scientific">Luteimicrobium xylanilyticum</name>
    <dbReference type="NCBI Taxonomy" id="1133546"/>
    <lineage>
        <taxon>Bacteria</taxon>
        <taxon>Bacillati</taxon>
        <taxon>Actinomycetota</taxon>
        <taxon>Actinomycetes</taxon>
        <taxon>Micrococcales</taxon>
        <taxon>Luteimicrobium</taxon>
    </lineage>
</organism>
<evidence type="ECO:0000256" key="3">
    <source>
        <dbReference type="SAM" id="MobiDB-lite"/>
    </source>
</evidence>
<dbReference type="Pfam" id="PF00196">
    <property type="entry name" value="GerE"/>
    <property type="match status" value="1"/>
</dbReference>
<dbReference type="InterPro" id="IPR036388">
    <property type="entry name" value="WH-like_DNA-bd_sf"/>
</dbReference>
<evidence type="ECO:0000313" key="5">
    <source>
        <dbReference type="EMBL" id="QFU99495.1"/>
    </source>
</evidence>
<dbReference type="CDD" id="cd06170">
    <property type="entry name" value="LuxR_C_like"/>
    <property type="match status" value="1"/>
</dbReference>
<dbReference type="EMBL" id="CP045529">
    <property type="protein sequence ID" value="QFU99495.1"/>
    <property type="molecule type" value="Genomic_DNA"/>
</dbReference>
<dbReference type="SUPFAM" id="SSF46894">
    <property type="entry name" value="C-terminal effector domain of the bipartite response regulators"/>
    <property type="match status" value="1"/>
</dbReference>
<dbReference type="GO" id="GO:0003677">
    <property type="term" value="F:DNA binding"/>
    <property type="evidence" value="ECO:0007669"/>
    <property type="project" value="InterPro"/>
</dbReference>
<evidence type="ECO:0000259" key="4">
    <source>
        <dbReference type="PROSITE" id="PS50043"/>
    </source>
</evidence>
<dbReference type="GO" id="GO:0004016">
    <property type="term" value="F:adenylate cyclase activity"/>
    <property type="evidence" value="ECO:0007669"/>
    <property type="project" value="TreeGrafter"/>
</dbReference>
<feature type="region of interest" description="Disordered" evidence="3">
    <location>
        <begin position="885"/>
        <end position="939"/>
    </location>
</feature>
<feature type="domain" description="HTH luxR-type" evidence="4">
    <location>
        <begin position="955"/>
        <end position="1019"/>
    </location>
</feature>
<dbReference type="OrthoDB" id="3197423at2"/>
<name>A0A5P9QGC0_9MICO</name>
<dbReference type="Gene3D" id="1.10.10.10">
    <property type="entry name" value="Winged helix-like DNA-binding domain superfamily/Winged helix DNA-binding domain"/>
    <property type="match status" value="1"/>
</dbReference>
<dbReference type="PROSITE" id="PS50043">
    <property type="entry name" value="HTH_LUXR_2"/>
    <property type="match status" value="1"/>
</dbReference>
<dbReference type="InterPro" id="IPR000792">
    <property type="entry name" value="Tscrpt_reg_LuxR_C"/>
</dbReference>
<protein>
    <submittedName>
        <fullName evidence="5">Nitrate/nitrite response regulator protein</fullName>
    </submittedName>
</protein>